<dbReference type="CDD" id="cd01055">
    <property type="entry name" value="Nonheme_Ferritin"/>
    <property type="match status" value="1"/>
</dbReference>
<evidence type="ECO:0000256" key="2">
    <source>
        <dbReference type="ARBA" id="ARBA00022723"/>
    </source>
</evidence>
<reference evidence="6" key="1">
    <citation type="journal article" date="2015" name="Proc. Natl. Acad. Sci. U.S.A.">
        <title>Networks of energetic and metabolic interactions define dynamics in microbial communities.</title>
        <authorList>
            <person name="Embree M."/>
            <person name="Liu J.K."/>
            <person name="Al-Bassam M.M."/>
            <person name="Zengler K."/>
        </authorList>
    </citation>
    <scope>NUCLEOTIDE SEQUENCE</scope>
</reference>
<dbReference type="Gene3D" id="1.20.1260.10">
    <property type="match status" value="1"/>
</dbReference>
<dbReference type="InterPro" id="IPR008331">
    <property type="entry name" value="Ferritin_DPS_dom"/>
</dbReference>
<dbReference type="InterPro" id="IPR041719">
    <property type="entry name" value="Ferritin_prok"/>
</dbReference>
<organism evidence="6">
    <name type="scientific">hydrocarbon metagenome</name>
    <dbReference type="NCBI Taxonomy" id="938273"/>
    <lineage>
        <taxon>unclassified sequences</taxon>
        <taxon>metagenomes</taxon>
        <taxon>ecological metagenomes</taxon>
    </lineage>
</organism>
<evidence type="ECO:0000259" key="5">
    <source>
        <dbReference type="PROSITE" id="PS50905"/>
    </source>
</evidence>
<keyword evidence="3" id="KW-0560">Oxidoreductase</keyword>
<dbReference type="Pfam" id="PF00210">
    <property type="entry name" value="Ferritin"/>
    <property type="match status" value="1"/>
</dbReference>
<dbReference type="GO" id="GO:0006879">
    <property type="term" value="P:intracellular iron ion homeostasis"/>
    <property type="evidence" value="ECO:0007669"/>
    <property type="project" value="UniProtKB-KW"/>
</dbReference>
<dbReference type="FunFam" id="1.20.1260.10:FF:000001">
    <property type="entry name" value="Non-heme ferritin"/>
    <property type="match status" value="1"/>
</dbReference>
<evidence type="ECO:0000256" key="1">
    <source>
        <dbReference type="ARBA" id="ARBA00022434"/>
    </source>
</evidence>
<evidence type="ECO:0000313" key="6">
    <source>
        <dbReference type="EMBL" id="KUG25499.1"/>
    </source>
</evidence>
<dbReference type="InterPro" id="IPR009040">
    <property type="entry name" value="Ferritin-like_diiron"/>
</dbReference>
<proteinExistence type="predicted"/>
<dbReference type="GO" id="GO:0005829">
    <property type="term" value="C:cytosol"/>
    <property type="evidence" value="ECO:0007669"/>
    <property type="project" value="TreeGrafter"/>
</dbReference>
<gene>
    <name evidence="6" type="ORF">ASZ90_004682</name>
</gene>
<keyword evidence="2" id="KW-0479">Metal-binding</keyword>
<protein>
    <submittedName>
        <fullName evidence="6">Ferritin-like protein 2</fullName>
    </submittedName>
</protein>
<dbReference type="AlphaFoldDB" id="A0A0W8FX52"/>
<dbReference type="GO" id="GO:0004322">
    <property type="term" value="F:ferroxidase activity"/>
    <property type="evidence" value="ECO:0007669"/>
    <property type="project" value="TreeGrafter"/>
</dbReference>
<dbReference type="EMBL" id="LNQE01000673">
    <property type="protein sequence ID" value="KUG25499.1"/>
    <property type="molecule type" value="Genomic_DNA"/>
</dbReference>
<dbReference type="InterPro" id="IPR012347">
    <property type="entry name" value="Ferritin-like"/>
</dbReference>
<name>A0A0W8FX52_9ZZZZ</name>
<dbReference type="GO" id="GO:0008199">
    <property type="term" value="F:ferric iron binding"/>
    <property type="evidence" value="ECO:0007669"/>
    <property type="project" value="InterPro"/>
</dbReference>
<keyword evidence="4" id="KW-0408">Iron</keyword>
<dbReference type="GO" id="GO:0006826">
    <property type="term" value="P:iron ion transport"/>
    <property type="evidence" value="ECO:0007669"/>
    <property type="project" value="InterPro"/>
</dbReference>
<feature type="domain" description="Ferritin-like diiron" evidence="5">
    <location>
        <begin position="1"/>
        <end position="145"/>
    </location>
</feature>
<dbReference type="InterPro" id="IPR001519">
    <property type="entry name" value="Ferritin"/>
</dbReference>
<sequence length="162" mass="18706">MISKKMQDALNNQLNAELFSSYLYLAMAAHFENTNMKGFANWMNKQSVEEYEHAMKFYTYINNVGAKVELKAIEKPKSKWTSPKQAFEEALAHEKKITKMINNLADLALVEKDHATNIFLHWFVTEQVEEVASVEDIVNKFELIGDNKNGLFILDRELGSRQ</sequence>
<dbReference type="InterPro" id="IPR009078">
    <property type="entry name" value="Ferritin-like_SF"/>
</dbReference>
<evidence type="ECO:0000256" key="4">
    <source>
        <dbReference type="ARBA" id="ARBA00023004"/>
    </source>
</evidence>
<comment type="caution">
    <text evidence="6">The sequence shown here is derived from an EMBL/GenBank/DDBJ whole genome shotgun (WGS) entry which is preliminary data.</text>
</comment>
<keyword evidence="1" id="KW-0409">Iron storage</keyword>
<accession>A0A0W8FX52</accession>
<dbReference type="PANTHER" id="PTHR11431:SF127">
    <property type="entry name" value="BACTERIAL NON-HEME FERRITIN"/>
    <property type="match status" value="1"/>
</dbReference>
<dbReference type="PROSITE" id="PS50905">
    <property type="entry name" value="FERRITIN_LIKE"/>
    <property type="match status" value="1"/>
</dbReference>
<evidence type="ECO:0000256" key="3">
    <source>
        <dbReference type="ARBA" id="ARBA00023002"/>
    </source>
</evidence>
<dbReference type="GO" id="GO:0042802">
    <property type="term" value="F:identical protein binding"/>
    <property type="evidence" value="ECO:0007669"/>
    <property type="project" value="UniProtKB-ARBA"/>
</dbReference>
<dbReference type="GO" id="GO:0008198">
    <property type="term" value="F:ferrous iron binding"/>
    <property type="evidence" value="ECO:0007669"/>
    <property type="project" value="TreeGrafter"/>
</dbReference>
<dbReference type="SUPFAM" id="SSF47240">
    <property type="entry name" value="Ferritin-like"/>
    <property type="match status" value="1"/>
</dbReference>
<dbReference type="PANTHER" id="PTHR11431">
    <property type="entry name" value="FERRITIN"/>
    <property type="match status" value="1"/>
</dbReference>